<evidence type="ECO:0000256" key="3">
    <source>
        <dbReference type="ARBA" id="ARBA00022989"/>
    </source>
</evidence>
<dbReference type="InterPro" id="IPR010259">
    <property type="entry name" value="S8pro/Inhibitor_I9"/>
</dbReference>
<feature type="compositionally biased region" description="Pro residues" evidence="5">
    <location>
        <begin position="315"/>
        <end position="325"/>
    </location>
</feature>
<feature type="compositionally biased region" description="Basic and acidic residues" evidence="5">
    <location>
        <begin position="600"/>
        <end position="626"/>
    </location>
</feature>
<dbReference type="Pfam" id="PF05922">
    <property type="entry name" value="Inhibitor_I9"/>
    <property type="match status" value="1"/>
</dbReference>
<keyword evidence="2" id="KW-0812">Transmembrane</keyword>
<name>A0A9E7KWP6_9LILI</name>
<dbReference type="AlphaFoldDB" id="A0A9E7KWP6"/>
<dbReference type="Pfam" id="PF07946">
    <property type="entry name" value="CCDC47"/>
    <property type="match status" value="1"/>
</dbReference>
<evidence type="ECO:0000256" key="1">
    <source>
        <dbReference type="ARBA" id="ARBA00004167"/>
    </source>
</evidence>
<evidence type="ECO:0000256" key="6">
    <source>
        <dbReference type="SAM" id="SignalP"/>
    </source>
</evidence>
<gene>
    <name evidence="8" type="ORF">MUK42_24548</name>
</gene>
<keyword evidence="3" id="KW-1133">Transmembrane helix</keyword>
<comment type="subcellular location">
    <subcellularLocation>
        <location evidence="1">Membrane</location>
        <topology evidence="1">Single-pass membrane protein</topology>
    </subcellularLocation>
</comment>
<dbReference type="OrthoDB" id="10039147at2759"/>
<dbReference type="GO" id="GO:0032469">
    <property type="term" value="P:endoplasmic reticulum calcium ion homeostasis"/>
    <property type="evidence" value="ECO:0007669"/>
    <property type="project" value="InterPro"/>
</dbReference>
<dbReference type="GO" id="GO:0005509">
    <property type="term" value="F:calcium ion binding"/>
    <property type="evidence" value="ECO:0007669"/>
    <property type="project" value="InterPro"/>
</dbReference>
<evidence type="ECO:0000256" key="4">
    <source>
        <dbReference type="ARBA" id="ARBA00023136"/>
    </source>
</evidence>
<organism evidence="8 9">
    <name type="scientific">Musa troglodytarum</name>
    <name type="common">fe'i banana</name>
    <dbReference type="NCBI Taxonomy" id="320322"/>
    <lineage>
        <taxon>Eukaryota</taxon>
        <taxon>Viridiplantae</taxon>
        <taxon>Streptophyta</taxon>
        <taxon>Embryophyta</taxon>
        <taxon>Tracheophyta</taxon>
        <taxon>Spermatophyta</taxon>
        <taxon>Magnoliopsida</taxon>
        <taxon>Liliopsida</taxon>
        <taxon>Zingiberales</taxon>
        <taxon>Musaceae</taxon>
        <taxon>Musa</taxon>
    </lineage>
</organism>
<dbReference type="PANTHER" id="PTHR12883">
    <property type="entry name" value="ADIPOCYTE-SPECIFIC PROTEIN 4-RELATED"/>
    <property type="match status" value="1"/>
</dbReference>
<evidence type="ECO:0000313" key="8">
    <source>
        <dbReference type="EMBL" id="URE32181.1"/>
    </source>
</evidence>
<feature type="compositionally biased region" description="Basic and acidic residues" evidence="5">
    <location>
        <begin position="634"/>
        <end position="643"/>
    </location>
</feature>
<evidence type="ECO:0000259" key="7">
    <source>
        <dbReference type="Pfam" id="PF05922"/>
    </source>
</evidence>
<sequence length="653" mass="71858">MKQLPSILIASALLAASLLFSSSSSLSTSMAEEGAAVYIIFVDEPLGEEPEAFHIRTLAAVLGSEEAARRAILFHYTHAASGFAAKLTPEQVEELKKQPGVIQVMPSRTYSIDEPTSGAHQGRAGHVRFQSVPTQETRNPNVASRIVTSFEVLLGFCGEDTCASTPLALAVTRPAPIPNKAMTSRWPRSLTSALAPRGDTLLLLLALLFVLSLVTHELSRHSALAAHFEGFDSDDLDEAEDLSSSDELLLAASPPPPPATSLSRSASPESHHGPPSAPKPSPSSDLWDEDEFEGIPIAVQSADPAAAPADQTPAPSLPSPSPPPPSVRSYTTEIVCISFLICFLINYFTGKRENEAIALAWAAKFATKDSIFDKNFSLLGTGEDKDTPLLLKEGQDVFKFYASGRRYCQSMLATMEMRSRHDLISRALDLVFPKRDVITFEVVMNEDAMDHVVLALAKRKMAKAMHKEERDLERFATLGVTPQSGRKWVADEVLVVAESKEVAGDLITEVALDQVFGDKAFEKFGKWFISLHFSDQHPGSHKKRLIFKFALPDANNMADMSRLVALVPYYIDLIGRYKLSSHAQSKTEAVRAKATKEEYKEQQNLRQEAMQKKKAEKKKSLEEAEMKLTAQAIRKKEEKDRARQLKKSMPRSN</sequence>
<feature type="compositionally biased region" description="Low complexity" evidence="5">
    <location>
        <begin position="303"/>
        <end position="314"/>
    </location>
</feature>
<evidence type="ECO:0000256" key="5">
    <source>
        <dbReference type="SAM" id="MobiDB-lite"/>
    </source>
</evidence>
<keyword evidence="6" id="KW-0732">Signal</keyword>
<feature type="compositionally biased region" description="Basic residues" evidence="5">
    <location>
        <begin position="644"/>
        <end position="653"/>
    </location>
</feature>
<dbReference type="Gene3D" id="3.30.70.80">
    <property type="entry name" value="Peptidase S8 propeptide/proteinase inhibitor I9"/>
    <property type="match status" value="1"/>
</dbReference>
<feature type="signal peptide" evidence="6">
    <location>
        <begin position="1"/>
        <end position="25"/>
    </location>
</feature>
<evidence type="ECO:0000313" key="9">
    <source>
        <dbReference type="Proteomes" id="UP001055439"/>
    </source>
</evidence>
<feature type="region of interest" description="Disordered" evidence="5">
    <location>
        <begin position="237"/>
        <end position="287"/>
    </location>
</feature>
<feature type="region of interest" description="Disordered" evidence="5">
    <location>
        <begin position="600"/>
        <end position="653"/>
    </location>
</feature>
<reference evidence="8" key="1">
    <citation type="submission" date="2022-05" db="EMBL/GenBank/DDBJ databases">
        <title>The Musa troglodytarum L. genome provides insights into the mechanism of non-climacteric behaviour and enrichment of carotenoids.</title>
        <authorList>
            <person name="Wang J."/>
        </authorList>
    </citation>
    <scope>NUCLEOTIDE SEQUENCE</scope>
    <source>
        <tissue evidence="8">Leaf</tissue>
    </source>
</reference>
<keyword evidence="9" id="KW-1185">Reference proteome</keyword>
<dbReference type="GO" id="GO:0016020">
    <property type="term" value="C:membrane"/>
    <property type="evidence" value="ECO:0007669"/>
    <property type="project" value="UniProtKB-SubCell"/>
</dbReference>
<dbReference type="Proteomes" id="UP001055439">
    <property type="component" value="Chromosome 8"/>
</dbReference>
<proteinExistence type="predicted"/>
<dbReference type="EMBL" id="CP097510">
    <property type="protein sequence ID" value="URE32181.1"/>
    <property type="molecule type" value="Genomic_DNA"/>
</dbReference>
<keyword evidence="4" id="KW-0472">Membrane</keyword>
<dbReference type="InterPro" id="IPR037045">
    <property type="entry name" value="S8pro/Inhibitor_I9_sf"/>
</dbReference>
<feature type="chain" id="PRO_5038562994" description="Inhibitor I9 domain-containing protein" evidence="6">
    <location>
        <begin position="26"/>
        <end position="653"/>
    </location>
</feature>
<feature type="region of interest" description="Disordered" evidence="5">
    <location>
        <begin position="303"/>
        <end position="325"/>
    </location>
</feature>
<dbReference type="GO" id="GO:0005783">
    <property type="term" value="C:endoplasmic reticulum"/>
    <property type="evidence" value="ECO:0007669"/>
    <property type="project" value="InterPro"/>
</dbReference>
<dbReference type="InterPro" id="IPR012879">
    <property type="entry name" value="CCDC47"/>
</dbReference>
<dbReference type="PANTHER" id="PTHR12883:SF0">
    <property type="entry name" value="PAT COMPLEX SUBUNIT CCDC47"/>
    <property type="match status" value="1"/>
</dbReference>
<protein>
    <recommendedName>
        <fullName evidence="7">Inhibitor I9 domain-containing protein</fullName>
    </recommendedName>
</protein>
<feature type="domain" description="Inhibitor I9" evidence="7">
    <location>
        <begin position="38"/>
        <end position="112"/>
    </location>
</feature>
<accession>A0A9E7KWP6</accession>
<evidence type="ECO:0000256" key="2">
    <source>
        <dbReference type="ARBA" id="ARBA00022692"/>
    </source>
</evidence>